<feature type="signal peptide" evidence="1">
    <location>
        <begin position="1"/>
        <end position="15"/>
    </location>
</feature>
<dbReference type="NCBIfam" id="NF033547">
    <property type="entry name" value="transpos_IS1595"/>
    <property type="match status" value="1"/>
</dbReference>
<name>A0A915MNT7_MELJA</name>
<keyword evidence="1" id="KW-0732">Signal</keyword>
<sequence length="272" mass="31299">MLILFVLIFFSGSLQVPRSRISILQNNDGEVMPPGRLADLEDFNYDTLITEYIGNDNAAGRERALKWLARYGLIANEFLCPECQQRSASLVKYSTSPDAFITNTRLGGLGRVIEIDESKLFHAKYNRGNMLGRQYDWVFGMIERDTNKVRFFHVPDRTAATLLPIIAANIEPGSTIVSDGWSAYGGINNLQQQYNHQWVNHRINFVNPTDPMVHTQGIEATWGALKTSLRHLHGTNKEMLPTYLYQYMFRRFHNNNKIFLHILEEMRVQFPV</sequence>
<reference evidence="4" key="1">
    <citation type="submission" date="2022-11" db="UniProtKB">
        <authorList>
            <consortium name="WormBaseParasite"/>
        </authorList>
    </citation>
    <scope>IDENTIFICATION</scope>
</reference>
<evidence type="ECO:0000313" key="4">
    <source>
        <dbReference type="WBParaSite" id="scaffold4374_cov207.g8016"/>
    </source>
</evidence>
<feature type="domain" description="ISXO2-like transposase" evidence="2">
    <location>
        <begin position="105"/>
        <end position="252"/>
    </location>
</feature>
<evidence type="ECO:0000256" key="1">
    <source>
        <dbReference type="SAM" id="SignalP"/>
    </source>
</evidence>
<protein>
    <submittedName>
        <fullName evidence="4">ISXO2-like transposase domain-containing protein</fullName>
    </submittedName>
</protein>
<dbReference type="AlphaFoldDB" id="A0A915MNT7"/>
<keyword evidence="3" id="KW-1185">Reference proteome</keyword>
<dbReference type="PANTHER" id="PTHR47163:SF3">
    <property type="entry name" value="PROTEIN CBG18017"/>
    <property type="match status" value="1"/>
</dbReference>
<dbReference type="WBParaSite" id="scaffold4374_cov207.g8016">
    <property type="protein sequence ID" value="scaffold4374_cov207.g8016"/>
    <property type="gene ID" value="scaffold4374_cov207.g8016"/>
</dbReference>
<dbReference type="PANTHER" id="PTHR47163">
    <property type="entry name" value="DDE_TNP_IS1595 DOMAIN-CONTAINING PROTEIN"/>
    <property type="match status" value="1"/>
</dbReference>
<dbReference type="InterPro" id="IPR053164">
    <property type="entry name" value="IS1016-like_transposase"/>
</dbReference>
<evidence type="ECO:0000313" key="3">
    <source>
        <dbReference type="Proteomes" id="UP000887561"/>
    </source>
</evidence>
<evidence type="ECO:0000259" key="2">
    <source>
        <dbReference type="SMART" id="SM01126"/>
    </source>
</evidence>
<dbReference type="Proteomes" id="UP000887561">
    <property type="component" value="Unplaced"/>
</dbReference>
<organism evidence="3 4">
    <name type="scientific">Meloidogyne javanica</name>
    <name type="common">Root-knot nematode worm</name>
    <dbReference type="NCBI Taxonomy" id="6303"/>
    <lineage>
        <taxon>Eukaryota</taxon>
        <taxon>Metazoa</taxon>
        <taxon>Ecdysozoa</taxon>
        <taxon>Nematoda</taxon>
        <taxon>Chromadorea</taxon>
        <taxon>Rhabditida</taxon>
        <taxon>Tylenchina</taxon>
        <taxon>Tylenchomorpha</taxon>
        <taxon>Tylenchoidea</taxon>
        <taxon>Meloidogynidae</taxon>
        <taxon>Meloidogyninae</taxon>
        <taxon>Meloidogyne</taxon>
        <taxon>Meloidogyne incognita group</taxon>
    </lineage>
</organism>
<feature type="chain" id="PRO_5036895586" evidence="1">
    <location>
        <begin position="16"/>
        <end position="272"/>
    </location>
</feature>
<dbReference type="InterPro" id="IPR024445">
    <property type="entry name" value="Tnp_ISXO2-like"/>
</dbReference>
<dbReference type="SMART" id="SM01126">
    <property type="entry name" value="DDE_Tnp_IS1595"/>
    <property type="match status" value="1"/>
</dbReference>
<proteinExistence type="predicted"/>
<dbReference type="Pfam" id="PF12762">
    <property type="entry name" value="DDE_Tnp_IS1595"/>
    <property type="match status" value="1"/>
</dbReference>
<accession>A0A915MNT7</accession>